<feature type="region of interest" description="Disordered" evidence="1">
    <location>
        <begin position="1"/>
        <end position="113"/>
    </location>
</feature>
<name>A0A397TJH4_9GLOM</name>
<evidence type="ECO:0000313" key="2">
    <source>
        <dbReference type="EMBL" id="RIA98102.1"/>
    </source>
</evidence>
<dbReference type="Proteomes" id="UP000265703">
    <property type="component" value="Unassembled WGS sequence"/>
</dbReference>
<dbReference type="EMBL" id="QKYT01000020">
    <property type="protein sequence ID" value="RIA98102.1"/>
    <property type="molecule type" value="Genomic_DNA"/>
</dbReference>
<protein>
    <submittedName>
        <fullName evidence="2">Uncharacterized protein</fullName>
    </submittedName>
</protein>
<sequence length="171" mass="18148">MKAKEEQQRRSSMPPTSTSTTPPLIINSSSTPSTPTTPSKFSLSHPNEPHTTINSHSGRKFEVEWNTTAKSSSSSSTSSTSSSDTSYSPPSTISSVFSMGSSPDKKSTTNNTLSRRCSTLSSKCGRKFEVTILSSSSGNNCILNASPHSTINSINSVVSSPIDTNMDLTKC</sequence>
<comment type="caution">
    <text evidence="2">The sequence shown here is derived from an EMBL/GenBank/DDBJ whole genome shotgun (WGS) entry which is preliminary data.</text>
</comment>
<dbReference type="AlphaFoldDB" id="A0A397TJH4"/>
<feature type="compositionally biased region" description="Low complexity" evidence="1">
    <location>
        <begin position="11"/>
        <end position="44"/>
    </location>
</feature>
<reference evidence="2 3" key="1">
    <citation type="submission" date="2018-06" db="EMBL/GenBank/DDBJ databases">
        <title>Comparative genomics reveals the genomic features of Rhizophagus irregularis, R. cerebriforme, R. diaphanum and Gigaspora rosea, and their symbiotic lifestyle signature.</title>
        <authorList>
            <person name="Morin E."/>
            <person name="San Clemente H."/>
            <person name="Chen E.C.H."/>
            <person name="De La Providencia I."/>
            <person name="Hainaut M."/>
            <person name="Kuo A."/>
            <person name="Kohler A."/>
            <person name="Murat C."/>
            <person name="Tang N."/>
            <person name="Roy S."/>
            <person name="Loubradou J."/>
            <person name="Henrissat B."/>
            <person name="Grigoriev I.V."/>
            <person name="Corradi N."/>
            <person name="Roux C."/>
            <person name="Martin F.M."/>
        </authorList>
    </citation>
    <scope>NUCLEOTIDE SEQUENCE [LARGE SCALE GENOMIC DNA]</scope>
    <source>
        <strain evidence="2 3">DAOM 227022</strain>
    </source>
</reference>
<evidence type="ECO:0000256" key="1">
    <source>
        <dbReference type="SAM" id="MobiDB-lite"/>
    </source>
</evidence>
<feature type="compositionally biased region" description="Low complexity" evidence="1">
    <location>
        <begin position="67"/>
        <end position="98"/>
    </location>
</feature>
<evidence type="ECO:0000313" key="3">
    <source>
        <dbReference type="Proteomes" id="UP000265703"/>
    </source>
</evidence>
<gene>
    <name evidence="2" type="ORF">C1645_750604</name>
</gene>
<keyword evidence="3" id="KW-1185">Reference proteome</keyword>
<accession>A0A397TJH4</accession>
<dbReference type="OrthoDB" id="2419042at2759"/>
<organism evidence="2 3">
    <name type="scientific">Glomus cerebriforme</name>
    <dbReference type="NCBI Taxonomy" id="658196"/>
    <lineage>
        <taxon>Eukaryota</taxon>
        <taxon>Fungi</taxon>
        <taxon>Fungi incertae sedis</taxon>
        <taxon>Mucoromycota</taxon>
        <taxon>Glomeromycotina</taxon>
        <taxon>Glomeromycetes</taxon>
        <taxon>Glomerales</taxon>
        <taxon>Glomeraceae</taxon>
        <taxon>Glomus</taxon>
    </lineage>
</organism>
<proteinExistence type="predicted"/>